<proteinExistence type="predicted"/>
<dbReference type="NCBIfam" id="TIGR01701">
    <property type="entry name" value="Fdhalpha-like"/>
    <property type="match status" value="1"/>
</dbReference>
<dbReference type="Gene3D" id="3.40.228.10">
    <property type="entry name" value="Dimethylsulfoxide Reductase, domain 2"/>
    <property type="match status" value="1"/>
</dbReference>
<evidence type="ECO:0000256" key="1">
    <source>
        <dbReference type="ARBA" id="ARBA00022723"/>
    </source>
</evidence>
<protein>
    <submittedName>
        <fullName evidence="6">FdhF/YdeP family oxidoreductase</fullName>
    </submittedName>
</protein>
<dbReference type="Gene3D" id="3.40.50.740">
    <property type="match status" value="1"/>
</dbReference>
<dbReference type="PANTHER" id="PTHR43105:SF4">
    <property type="entry name" value="PROTEIN YDEP"/>
    <property type="match status" value="1"/>
</dbReference>
<dbReference type="Pfam" id="PF01568">
    <property type="entry name" value="Molydop_binding"/>
    <property type="match status" value="1"/>
</dbReference>
<dbReference type="InterPro" id="IPR006657">
    <property type="entry name" value="MoPterin_dinucl-bd_dom"/>
</dbReference>
<keyword evidence="1" id="KW-0479">Metal-binding</keyword>
<dbReference type="Proteomes" id="UP001595840">
    <property type="component" value="Unassembled WGS sequence"/>
</dbReference>
<reference evidence="7" key="1">
    <citation type="journal article" date="2019" name="Int. J. Syst. Evol. Microbiol.">
        <title>The Global Catalogue of Microorganisms (GCM) 10K type strain sequencing project: providing services to taxonomists for standard genome sequencing and annotation.</title>
        <authorList>
            <consortium name="The Broad Institute Genomics Platform"/>
            <consortium name="The Broad Institute Genome Sequencing Center for Infectious Disease"/>
            <person name="Wu L."/>
            <person name="Ma J."/>
        </authorList>
    </citation>
    <scope>NUCLEOTIDE SEQUENCE [LARGE SCALE GENOMIC DNA]</scope>
    <source>
        <strain evidence="7">CECT 8570</strain>
    </source>
</reference>
<keyword evidence="7" id="KW-1185">Reference proteome</keyword>
<dbReference type="SUPFAM" id="SSF50692">
    <property type="entry name" value="ADC-like"/>
    <property type="match status" value="1"/>
</dbReference>
<evidence type="ECO:0000256" key="3">
    <source>
        <dbReference type="ARBA" id="ARBA00023014"/>
    </source>
</evidence>
<evidence type="ECO:0000259" key="5">
    <source>
        <dbReference type="Pfam" id="PF01568"/>
    </source>
</evidence>
<feature type="domain" description="Molybdopterin dinucleotide-binding" evidence="5">
    <location>
        <begin position="621"/>
        <end position="721"/>
    </location>
</feature>
<dbReference type="EMBL" id="JBHSCX010000002">
    <property type="protein sequence ID" value="MFC4360921.1"/>
    <property type="molecule type" value="Genomic_DNA"/>
</dbReference>
<dbReference type="PANTHER" id="PTHR43105">
    <property type="entry name" value="RESPIRATORY NITRATE REDUCTASE"/>
    <property type="match status" value="1"/>
</dbReference>
<dbReference type="Pfam" id="PF00384">
    <property type="entry name" value="Molybdopterin"/>
    <property type="match status" value="1"/>
</dbReference>
<keyword evidence="3" id="KW-0411">Iron-sulfur</keyword>
<dbReference type="InterPro" id="IPR009010">
    <property type="entry name" value="Asp_de-COase-like_dom_sf"/>
</dbReference>
<gene>
    <name evidence="6" type="ORF">ACFOX3_01335</name>
</gene>
<accession>A0ABV8UZ20</accession>
<dbReference type="InterPro" id="IPR050123">
    <property type="entry name" value="Prok_molybdopt-oxidoreductase"/>
</dbReference>
<organism evidence="6 7">
    <name type="scientific">Simiduia curdlanivorans</name>
    <dbReference type="NCBI Taxonomy" id="1492769"/>
    <lineage>
        <taxon>Bacteria</taxon>
        <taxon>Pseudomonadati</taxon>
        <taxon>Pseudomonadota</taxon>
        <taxon>Gammaproteobacteria</taxon>
        <taxon>Cellvibrionales</taxon>
        <taxon>Cellvibrionaceae</taxon>
        <taxon>Simiduia</taxon>
    </lineage>
</organism>
<comment type="caution">
    <text evidence="6">The sequence shown here is derived from an EMBL/GenBank/DDBJ whole genome shotgun (WGS) entry which is preliminary data.</text>
</comment>
<dbReference type="InterPro" id="IPR006656">
    <property type="entry name" value="Mopterin_OxRdtase"/>
</dbReference>
<dbReference type="PIRSF" id="PIRSF000144">
    <property type="entry name" value="CbbBc"/>
    <property type="match status" value="1"/>
</dbReference>
<evidence type="ECO:0000313" key="7">
    <source>
        <dbReference type="Proteomes" id="UP001595840"/>
    </source>
</evidence>
<name>A0ABV8UZ20_9GAMM</name>
<dbReference type="Gene3D" id="2.40.40.20">
    <property type="match status" value="1"/>
</dbReference>
<sequence length="733" mass="80155">MNKDSKKIVGGGFNKVLYTLQTANRIGLRASAKALTAKNACKACGLGMGGQRGGMTNELDEFPSVCNKSVQAQSTDIQNPIPLEIFNHNLKELQELDGYEVEHLGRLDTPLFKAKDAQYFKPISWGDALAIASARFNAARPDKTFFYASGRSSNEAGFLLQLFARAYGTNNINNCSYFCHQATGVALQNAIGSGTATVALEDLADCDFVLLSGANPASNHPRLLHSLKKCRDRGGKVIVINPAEEPGLVRFALPKSPSSLIAGGHEIASVYLQPKAGADAYLFLGVGKAVLEGQKQDSEFIESHTHHYLDYLAQIESTSWLTIEMETGLTREAISNLAAIYSQAKRAIFAWGMGLTHHKQGVENIEHLVNVALLRGMIGKPGAGLLPLRGHSNVQGMGSIGMKPVLPSEVIEKFDQQLGILSPKTPGMDTMACLEAAFQNTIEAALFLGGNILEAAPDTRWASQALDNIHFKLFLTTTLNRGHLHGTDKSESLILPVTARDEEHQPTTQESMFNYVRLSDGGITRFTNVKPEVEIIGSLASAVIDSKVFDFSAFRSHTTLRQAIAKTIKGLEALATIDQTKQEFHIPQRRLNHPHFQTESGKASFLASPLQPHKINSEFPFNLISARSEGQFNTIIYEQKDTYRGATHRQTVFMHQQDLLKLGLKDNAWVDIISPHGEVNGLQVKIFNITPGSVLGYYPELNVLIGRELDPRSRTPAYKSAAVQVIATRTART</sequence>
<evidence type="ECO:0000256" key="2">
    <source>
        <dbReference type="ARBA" id="ARBA00023004"/>
    </source>
</evidence>
<keyword evidence="2" id="KW-0408">Iron</keyword>
<dbReference type="RefSeq" id="WP_290261873.1">
    <property type="nucleotide sequence ID" value="NZ_JAUFQG010000004.1"/>
</dbReference>
<evidence type="ECO:0000313" key="6">
    <source>
        <dbReference type="EMBL" id="MFC4360921.1"/>
    </source>
</evidence>
<dbReference type="InterPro" id="IPR010046">
    <property type="entry name" value="Mopterin_OxRdtse_a_bac"/>
</dbReference>
<evidence type="ECO:0000259" key="4">
    <source>
        <dbReference type="Pfam" id="PF00384"/>
    </source>
</evidence>
<dbReference type="SUPFAM" id="SSF53706">
    <property type="entry name" value="Formate dehydrogenase/DMSO reductase, domains 1-3"/>
    <property type="match status" value="1"/>
</dbReference>
<feature type="domain" description="Molybdopterin oxidoreductase" evidence="4">
    <location>
        <begin position="106"/>
        <end position="468"/>
    </location>
</feature>